<feature type="region of interest" description="Disordered" evidence="4">
    <location>
        <begin position="339"/>
        <end position="366"/>
    </location>
</feature>
<keyword evidence="3" id="KW-0804">Transcription</keyword>
<evidence type="ECO:0000256" key="3">
    <source>
        <dbReference type="ARBA" id="ARBA00023163"/>
    </source>
</evidence>
<evidence type="ECO:0000256" key="4">
    <source>
        <dbReference type="SAM" id="MobiDB-lite"/>
    </source>
</evidence>
<dbReference type="Proteomes" id="UP001163203">
    <property type="component" value="Chromosome"/>
</dbReference>
<keyword evidence="2" id="KW-0238">DNA-binding</keyword>
<evidence type="ECO:0000313" key="6">
    <source>
        <dbReference type="EMBL" id="WAL64673.1"/>
    </source>
</evidence>
<dbReference type="Pfam" id="PF01037">
    <property type="entry name" value="AsnC_trans_reg"/>
    <property type="match status" value="1"/>
</dbReference>
<dbReference type="InterPro" id="IPR036390">
    <property type="entry name" value="WH_DNA-bd_sf"/>
</dbReference>
<dbReference type="InterPro" id="IPR011008">
    <property type="entry name" value="Dimeric_a/b-barrel"/>
</dbReference>
<dbReference type="EMBL" id="CP113836">
    <property type="protein sequence ID" value="WAL64673.1"/>
    <property type="molecule type" value="Genomic_DNA"/>
</dbReference>
<gene>
    <name evidence="6" type="ORF">ORV05_27480</name>
</gene>
<reference evidence="6" key="1">
    <citation type="submission" date="2022-11" db="EMBL/GenBank/DDBJ databases">
        <authorList>
            <person name="Mo P."/>
        </authorList>
    </citation>
    <scope>NUCLEOTIDE SEQUENCE</scope>
    <source>
        <strain evidence="6">HUAS 11-8</strain>
    </source>
</reference>
<dbReference type="SUPFAM" id="SSF46785">
    <property type="entry name" value="Winged helix' DNA-binding domain"/>
    <property type="match status" value="2"/>
</dbReference>
<protein>
    <submittedName>
        <fullName evidence="6">Lrp/AsnC family transcriptional regulator</fullName>
    </submittedName>
</protein>
<sequence>MAGAYLSESATVEAEDVRLIRALQVAPRASFASIAVALGLTEGAVSRRYRRLRAEGVLRVAGIVDTGALGQSRWLVRLRCRPGSVAAIADALAQRDDVIWVALGAAGSEITCWVRSRSREQRDDLLGRRLPRTAAVIDVNASAMLRQFIGGRGHYWAALRGTLTPQQESMLGNDGAPFTESPVVVRDPVRLTPEDERMLDLLAADGRASLVELAAAAGLTPGRASRRLQALLLRRVVHIDVEIAAAALGFHARANLWLRVHPSAVKSVGRTLAQEPEIAFAAAVSGPYNIHAVAHCRDLDELFEFTSDRIGSLSGLQSMEVSPLAQQIKQAGTLVSGDRLVDPASTRPDLRPALRIHRGRPEHERG</sequence>
<evidence type="ECO:0000256" key="2">
    <source>
        <dbReference type="ARBA" id="ARBA00023125"/>
    </source>
</evidence>
<dbReference type="SUPFAM" id="SSF54909">
    <property type="entry name" value="Dimeric alpha+beta barrel"/>
    <property type="match status" value="1"/>
</dbReference>
<feature type="domain" description="HTH asnC-type" evidence="5">
    <location>
        <begin position="12"/>
        <end position="72"/>
    </location>
</feature>
<dbReference type="Pfam" id="PF13404">
    <property type="entry name" value="HTH_AsnC-type"/>
    <property type="match status" value="2"/>
</dbReference>
<keyword evidence="1" id="KW-0805">Transcription regulation</keyword>
<dbReference type="InterPro" id="IPR019887">
    <property type="entry name" value="Tscrpt_reg_AsnC/Lrp_C"/>
</dbReference>
<dbReference type="PROSITE" id="PS50956">
    <property type="entry name" value="HTH_ASNC_2"/>
    <property type="match status" value="1"/>
</dbReference>
<name>A0ABY7B1H7_9PSEU</name>
<dbReference type="PANTHER" id="PTHR30154:SF34">
    <property type="entry name" value="TRANSCRIPTIONAL REGULATOR AZLB"/>
    <property type="match status" value="1"/>
</dbReference>
<evidence type="ECO:0000256" key="1">
    <source>
        <dbReference type="ARBA" id="ARBA00023015"/>
    </source>
</evidence>
<dbReference type="InterPro" id="IPR000485">
    <property type="entry name" value="AsnC-type_HTH_dom"/>
</dbReference>
<proteinExistence type="predicted"/>
<organism evidence="6 7">
    <name type="scientific">Amycolatopsis cynarae</name>
    <dbReference type="NCBI Taxonomy" id="2995223"/>
    <lineage>
        <taxon>Bacteria</taxon>
        <taxon>Bacillati</taxon>
        <taxon>Actinomycetota</taxon>
        <taxon>Actinomycetes</taxon>
        <taxon>Pseudonocardiales</taxon>
        <taxon>Pseudonocardiaceae</taxon>
        <taxon>Amycolatopsis</taxon>
    </lineage>
</organism>
<dbReference type="Gene3D" id="1.10.10.10">
    <property type="entry name" value="Winged helix-like DNA-binding domain superfamily/Winged helix DNA-binding domain"/>
    <property type="match status" value="2"/>
</dbReference>
<dbReference type="RefSeq" id="WP_268754895.1">
    <property type="nucleotide sequence ID" value="NZ_CP113836.1"/>
</dbReference>
<keyword evidence="7" id="KW-1185">Reference proteome</keyword>
<dbReference type="InterPro" id="IPR036388">
    <property type="entry name" value="WH-like_DNA-bd_sf"/>
</dbReference>
<evidence type="ECO:0000259" key="5">
    <source>
        <dbReference type="PROSITE" id="PS50956"/>
    </source>
</evidence>
<accession>A0ABY7B1H7</accession>
<dbReference type="PANTHER" id="PTHR30154">
    <property type="entry name" value="LEUCINE-RESPONSIVE REGULATORY PROTEIN"/>
    <property type="match status" value="1"/>
</dbReference>
<dbReference type="Gene3D" id="3.30.70.920">
    <property type="match status" value="1"/>
</dbReference>
<evidence type="ECO:0000313" key="7">
    <source>
        <dbReference type="Proteomes" id="UP001163203"/>
    </source>
</evidence>
<dbReference type="InterPro" id="IPR019888">
    <property type="entry name" value="Tscrpt_reg_AsnC-like"/>
</dbReference>
<dbReference type="SMART" id="SM00344">
    <property type="entry name" value="HTH_ASNC"/>
    <property type="match status" value="2"/>
</dbReference>
<dbReference type="PRINTS" id="PR00033">
    <property type="entry name" value="HTHASNC"/>
</dbReference>